<dbReference type="Proteomes" id="UP000192634">
    <property type="component" value="Unassembled WGS sequence"/>
</dbReference>
<dbReference type="InterPro" id="IPR001650">
    <property type="entry name" value="Helicase_C-like"/>
</dbReference>
<dbReference type="Gene3D" id="3.40.50.150">
    <property type="entry name" value="Vaccinia Virus protein VP39"/>
    <property type="match status" value="1"/>
</dbReference>
<evidence type="ECO:0000313" key="2">
    <source>
        <dbReference type="EMBL" id="SMC38963.1"/>
    </source>
</evidence>
<dbReference type="Pfam" id="PF18135">
    <property type="entry name" value="Type_ISP_C"/>
    <property type="match status" value="1"/>
</dbReference>
<dbReference type="GO" id="GO:0032259">
    <property type="term" value="P:methylation"/>
    <property type="evidence" value="ECO:0007669"/>
    <property type="project" value="InterPro"/>
</dbReference>
<dbReference type="GO" id="GO:0005524">
    <property type="term" value="F:ATP binding"/>
    <property type="evidence" value="ECO:0007669"/>
    <property type="project" value="InterPro"/>
</dbReference>
<dbReference type="InterPro" id="IPR011856">
    <property type="entry name" value="tRNA_endonuc-like_dom_sf"/>
</dbReference>
<dbReference type="OrthoDB" id="9776021at2"/>
<dbReference type="PANTHER" id="PTHR47396">
    <property type="entry name" value="TYPE I RESTRICTION ENZYME ECOKI R PROTEIN"/>
    <property type="match status" value="1"/>
</dbReference>
<dbReference type="RefSeq" id="WP_084449849.1">
    <property type="nucleotide sequence ID" value="NZ_FWXN01000002.1"/>
</dbReference>
<dbReference type="CDD" id="cd22333">
    <property type="entry name" value="LlaBIII_nuclease-like"/>
    <property type="match status" value="1"/>
</dbReference>
<dbReference type="InterPro" id="IPR014001">
    <property type="entry name" value="Helicase_ATP-bd"/>
</dbReference>
<dbReference type="Gene3D" id="3.40.50.300">
    <property type="entry name" value="P-loop containing nucleotide triphosphate hydrolases"/>
    <property type="match status" value="2"/>
</dbReference>
<dbReference type="SUPFAM" id="SSF52540">
    <property type="entry name" value="P-loop containing nucleoside triphosphate hydrolases"/>
    <property type="match status" value="2"/>
</dbReference>
<dbReference type="PROSITE" id="PS51192">
    <property type="entry name" value="HELICASE_ATP_BIND_1"/>
    <property type="match status" value="1"/>
</dbReference>
<organism evidence="2 3">
    <name type="scientific">Janibacter indicus</name>
    <dbReference type="NCBI Taxonomy" id="857417"/>
    <lineage>
        <taxon>Bacteria</taxon>
        <taxon>Bacillati</taxon>
        <taxon>Actinomycetota</taxon>
        <taxon>Actinomycetes</taxon>
        <taxon>Micrococcales</taxon>
        <taxon>Intrasporangiaceae</taxon>
        <taxon>Janibacter</taxon>
    </lineage>
</organism>
<dbReference type="EMBL" id="FWXN01000002">
    <property type="protein sequence ID" value="SMC38963.1"/>
    <property type="molecule type" value="Genomic_DNA"/>
</dbReference>
<dbReference type="PROSITE" id="PS00092">
    <property type="entry name" value="N6_MTASE"/>
    <property type="match status" value="1"/>
</dbReference>
<dbReference type="Gene3D" id="3.40.1350.10">
    <property type="match status" value="1"/>
</dbReference>
<dbReference type="PRINTS" id="PR00507">
    <property type="entry name" value="N12N6MTFRASE"/>
</dbReference>
<dbReference type="GO" id="GO:0005829">
    <property type="term" value="C:cytosol"/>
    <property type="evidence" value="ECO:0007669"/>
    <property type="project" value="TreeGrafter"/>
</dbReference>
<dbReference type="Pfam" id="PF22240">
    <property type="entry name" value="ISP_coupler"/>
    <property type="match status" value="1"/>
</dbReference>
<reference evidence="2 3" key="1">
    <citation type="submission" date="2017-04" db="EMBL/GenBank/DDBJ databases">
        <authorList>
            <person name="Afonso C.L."/>
            <person name="Miller P.J."/>
            <person name="Scott M.A."/>
            <person name="Spackman E."/>
            <person name="Goraichik I."/>
            <person name="Dimitrov K.M."/>
            <person name="Suarez D.L."/>
            <person name="Swayne D.E."/>
        </authorList>
    </citation>
    <scope>NUCLEOTIDE SEQUENCE [LARGE SCALE GENOMIC DNA]</scope>
    <source>
        <strain evidence="2 3">CGMCC 1.12511</strain>
    </source>
</reference>
<dbReference type="SMART" id="SM00490">
    <property type="entry name" value="HELICc"/>
    <property type="match status" value="1"/>
</dbReference>
<dbReference type="Pfam" id="PF04851">
    <property type="entry name" value="ResIII"/>
    <property type="match status" value="1"/>
</dbReference>
<dbReference type="CDD" id="cd18785">
    <property type="entry name" value="SF2_C"/>
    <property type="match status" value="1"/>
</dbReference>
<dbReference type="InterPro" id="IPR006935">
    <property type="entry name" value="Helicase/UvrB_N"/>
</dbReference>
<dbReference type="InterPro" id="IPR002052">
    <property type="entry name" value="DNA_methylase_N6_adenine_CS"/>
</dbReference>
<proteinExistence type="predicted"/>
<protein>
    <submittedName>
        <fullName evidence="2">Predicted helicase</fullName>
    </submittedName>
</protein>
<feature type="domain" description="Helicase ATP-binding" evidence="1">
    <location>
        <begin position="180"/>
        <end position="382"/>
    </location>
</feature>
<dbReference type="GO" id="GO:0008168">
    <property type="term" value="F:methyltransferase activity"/>
    <property type="evidence" value="ECO:0007669"/>
    <property type="project" value="InterPro"/>
</dbReference>
<accession>A0A1W1YS69</accession>
<dbReference type="GO" id="GO:0016787">
    <property type="term" value="F:hydrolase activity"/>
    <property type="evidence" value="ECO:0007669"/>
    <property type="project" value="InterPro"/>
</dbReference>
<sequence length="1597" mass="178110">MSVTLEDLLDKIWFGAQNTVEKGSSFEHLIASYLRTAPEFADRFEDVYLWQDWPERGGQADHGIDIVAKDIHTGGWCAVQAKFYDPQSHINKTDIDTFLSAASNKAFTSKLFVSTTTSWGPTAKHVLDAAEVTRIGLSDLLESKVDWESIDWSSPLPEVLPTSGKKTPRPHQREALKQVRAGFTEHDRGQLLMACGTGKTFTSLKAAEEVATSRKGESTTVLFLVPSIQLLNQTLREWKQESEIPFRAFAVCSDVKVGRHSTSEDMSVHDLVVPATTDTTALASQIAARGEDDKFTVVFSTYQSIDVVAQAQAAGMPDFDLIICDEAHRTTGVTLADQDESPFVRVHDQGFIRGTKRLYMTATPRLFNPETKDKAKGADAVLASMDDEAVFGPVFHRLGFGEAVERDLLTDYKVLVLTVDEDYVARNFQTEMAAAGELPLGDAAKIIGCWNGLAKQFGDIDDDERALVGVQPMRRAVAFSHSIKASKSITNAFPDIVERHISAEPVASGVQPEEIEDALRVDVHHVDGTMNALQRGQELAWLKDGAPEDENTCRILSNARCLSEGVDVPALDAVLFLTPRGSQVDVVQSVGRVMRKAEGKKLGYIILPVVVPAGASPESALADNKRFQVVWQVLQALRAHDDRFNAMVNQIELNKKRPKGLGIGHVSDRPADDDADTQLELSFDIEGWRDAIYARIVKKVGERRYWETWAKDIAKIAQQHITRITALLADRDSNAAKEFDAFLEGLRGNLNDGITQTDAIEMLAQHLITRPVFEALFAGYDFAHSNPVAQTMERMLEVLDEHSLDDENAALEKFYDSVRARVEGIDNAEGRQRIIVELYDKFFATAFKRTVDKLGIVYTPVEIVDFILNSADELLRQHFGQGLTDEGVHILDGFTGTGTFMTRLLQSGLIEPHDLARKYANELHANEMLLLAYYIAAVNIETTYQDLRRGDLSDGQAEYEPFEGLVLTDTFQSYEDGDEDDLGVFPVNNERINRQRQLPITVIVGNPPYSSGQDSANDDNANEKYPALDAAIRDTYAARSTATNKNSLYDSYIRAIKWASLRIKDRGVIAYVTNGGWLDSNTADGMRLTLAQEFSDIYILNLRGDQKGDWQREGGKIFDQGSTTAVAVAILVKDPRPSSEAPNITFVDIGEFLDRGEKLDKVARAGTYSGLDSRKIVANEYGDWLSHRTSRFQSFLPLSGSGDEPGVFGRVGPGVQSNRDVWVYGSSALGLSNNMRTAVSAYQQSLHDGQRVLDTKRIKWSSSLEQRFVRGEQILASDETPFPAAYRPFERRLRYPDRRWIHRPGLGPWAFPTPRASNRCIAVAGVSSHAPFSVLMTGHEPNQHVIDTTQGFPRWRYEASADRGNQLAIEDVTRETVDGHQRIDNVTDEIWLYFVRAYGESFTKDDVFSYVYGLLHSPDYRETYAADLKKSLPRIPLVMDAGPFVEAGGKLSELHLSYESVAPYALNGLDTDPGPSDPYEFFRVEKMRFAKVLDPETNKKVADRSTIVYNDRITLSGIPEQAYRYMLGSRSAIEWVMDRYQVKTDKSSGIVNDPNDWSREVEDPRYIVDLLARIVTVSLETMKIVDALPALEIRDQQ</sequence>
<dbReference type="Pfam" id="PF13156">
    <property type="entry name" value="Mrr_cat_2"/>
    <property type="match status" value="1"/>
</dbReference>
<name>A0A1W1YS69_9MICO</name>
<keyword evidence="2" id="KW-0347">Helicase</keyword>
<dbReference type="InterPro" id="IPR050742">
    <property type="entry name" value="Helicase_Restrict-Modif_Enz"/>
</dbReference>
<dbReference type="InterPro" id="IPR011335">
    <property type="entry name" value="Restrct_endonuc-II-like"/>
</dbReference>
<dbReference type="InterPro" id="IPR029063">
    <property type="entry name" value="SAM-dependent_MTases_sf"/>
</dbReference>
<keyword evidence="2" id="KW-0067">ATP-binding</keyword>
<dbReference type="InterPro" id="IPR053980">
    <property type="entry name" value="ISP_coupler"/>
</dbReference>
<dbReference type="SMART" id="SM00487">
    <property type="entry name" value="DEXDc"/>
    <property type="match status" value="1"/>
</dbReference>
<dbReference type="SUPFAM" id="SSF53335">
    <property type="entry name" value="S-adenosyl-L-methionine-dependent methyltransferases"/>
    <property type="match status" value="1"/>
</dbReference>
<keyword evidence="2" id="KW-0547">Nucleotide-binding</keyword>
<keyword evidence="2" id="KW-0378">Hydrolase</keyword>
<dbReference type="InterPro" id="IPR041635">
    <property type="entry name" value="Type_ISP_LLaBIII_C"/>
</dbReference>
<dbReference type="SUPFAM" id="SSF52980">
    <property type="entry name" value="Restriction endonuclease-like"/>
    <property type="match status" value="1"/>
</dbReference>
<dbReference type="Pfam" id="PF00271">
    <property type="entry name" value="Helicase_C"/>
    <property type="match status" value="1"/>
</dbReference>
<gene>
    <name evidence="2" type="ORF">SAMN06296429_102319</name>
</gene>
<dbReference type="PANTHER" id="PTHR47396:SF1">
    <property type="entry name" value="ATP-DEPENDENT HELICASE IRC3-RELATED"/>
    <property type="match status" value="1"/>
</dbReference>
<dbReference type="GO" id="GO:0004386">
    <property type="term" value="F:helicase activity"/>
    <property type="evidence" value="ECO:0007669"/>
    <property type="project" value="UniProtKB-KW"/>
</dbReference>
<evidence type="ECO:0000259" key="1">
    <source>
        <dbReference type="PROSITE" id="PS51192"/>
    </source>
</evidence>
<dbReference type="InterPro" id="IPR039442">
    <property type="entry name" value="Mrr-like_dom"/>
</dbReference>
<evidence type="ECO:0000313" key="3">
    <source>
        <dbReference type="Proteomes" id="UP000192634"/>
    </source>
</evidence>
<dbReference type="InterPro" id="IPR027417">
    <property type="entry name" value="P-loop_NTPase"/>
</dbReference>
<dbReference type="GO" id="GO:0003677">
    <property type="term" value="F:DNA binding"/>
    <property type="evidence" value="ECO:0007669"/>
    <property type="project" value="InterPro"/>
</dbReference>